<dbReference type="SUPFAM" id="SSF47413">
    <property type="entry name" value="lambda repressor-like DNA-binding domains"/>
    <property type="match status" value="1"/>
</dbReference>
<proteinExistence type="predicted"/>
<name>A0A6H9YJV5_9ACTN</name>
<gene>
    <name evidence="3" type="ORF">F8566_19935</name>
</gene>
<reference evidence="3 4" key="1">
    <citation type="submission" date="2019-09" db="EMBL/GenBank/DDBJ databases">
        <title>Actinomadura physcomitrii sp. nov., a novel actinomycete isolated from moss [Physcomitrium sphaericum (Ludw) Fuernr].</title>
        <authorList>
            <person name="Zhuang X."/>
            <person name="Liu C."/>
        </authorList>
    </citation>
    <scope>NUCLEOTIDE SEQUENCE [LARGE SCALE GENOMIC DNA]</scope>
    <source>
        <strain evidence="3 4">HMC1</strain>
    </source>
</reference>
<dbReference type="SMART" id="SM00530">
    <property type="entry name" value="HTH_XRE"/>
    <property type="match status" value="1"/>
</dbReference>
<protein>
    <submittedName>
        <fullName evidence="3">Helix-turn-helix transcriptional regulator</fullName>
    </submittedName>
</protein>
<dbReference type="InterPro" id="IPR010982">
    <property type="entry name" value="Lambda_DNA-bd_dom_sf"/>
</dbReference>
<comment type="caution">
    <text evidence="3">The sequence shown here is derived from an EMBL/GenBank/DDBJ whole genome shotgun (WGS) entry which is preliminary data.</text>
</comment>
<keyword evidence="4" id="KW-1185">Reference proteome</keyword>
<dbReference type="EMBL" id="WBMT01000009">
    <property type="protein sequence ID" value="KAB2347285.1"/>
    <property type="molecule type" value="Genomic_DNA"/>
</dbReference>
<evidence type="ECO:0000313" key="4">
    <source>
        <dbReference type="Proteomes" id="UP000468735"/>
    </source>
</evidence>
<dbReference type="Gene3D" id="1.10.260.40">
    <property type="entry name" value="lambda repressor-like DNA-binding domains"/>
    <property type="match status" value="1"/>
</dbReference>
<dbReference type="PROSITE" id="PS50943">
    <property type="entry name" value="HTH_CROC1"/>
    <property type="match status" value="1"/>
</dbReference>
<dbReference type="InterPro" id="IPR001387">
    <property type="entry name" value="Cro/C1-type_HTH"/>
</dbReference>
<sequence>MFQNVPDTGIMWAMSRHGDRQRVARYVVARRRALDITQEQLAERARVDPKTVGSLESATRWPQKASREKIEQALDWDEGDLARIAEGGFPVSGPLPDDDPEGVIAAAGTSDFDTKARAVIASLPEPQRSVVEEIYLSLLDAKRQNERLFSTLLAIPQRSEDGTDDTDDDGGATTGPHAVQRGS</sequence>
<organism evidence="3 4">
    <name type="scientific">Actinomadura rudentiformis</name>
    <dbReference type="NCBI Taxonomy" id="359158"/>
    <lineage>
        <taxon>Bacteria</taxon>
        <taxon>Bacillati</taxon>
        <taxon>Actinomycetota</taxon>
        <taxon>Actinomycetes</taxon>
        <taxon>Streptosporangiales</taxon>
        <taxon>Thermomonosporaceae</taxon>
        <taxon>Actinomadura</taxon>
    </lineage>
</organism>
<dbReference type="GO" id="GO:0003677">
    <property type="term" value="F:DNA binding"/>
    <property type="evidence" value="ECO:0007669"/>
    <property type="project" value="InterPro"/>
</dbReference>
<evidence type="ECO:0000256" key="1">
    <source>
        <dbReference type="SAM" id="MobiDB-lite"/>
    </source>
</evidence>
<dbReference type="OrthoDB" id="5192612at2"/>
<accession>A0A6H9YJV5</accession>
<evidence type="ECO:0000259" key="2">
    <source>
        <dbReference type="PROSITE" id="PS50943"/>
    </source>
</evidence>
<feature type="region of interest" description="Disordered" evidence="1">
    <location>
        <begin position="154"/>
        <end position="183"/>
    </location>
</feature>
<dbReference type="Pfam" id="PF01381">
    <property type="entry name" value="HTH_3"/>
    <property type="match status" value="1"/>
</dbReference>
<dbReference type="CDD" id="cd00093">
    <property type="entry name" value="HTH_XRE"/>
    <property type="match status" value="1"/>
</dbReference>
<dbReference type="AlphaFoldDB" id="A0A6H9YJV5"/>
<evidence type="ECO:0000313" key="3">
    <source>
        <dbReference type="EMBL" id="KAB2347285.1"/>
    </source>
</evidence>
<feature type="domain" description="HTH cro/C1-type" evidence="2">
    <location>
        <begin position="27"/>
        <end position="81"/>
    </location>
</feature>
<dbReference type="Proteomes" id="UP000468735">
    <property type="component" value="Unassembled WGS sequence"/>
</dbReference>